<dbReference type="PANTHER" id="PTHR23024:SF242">
    <property type="entry name" value="ALPHA_BETA HYDROLASE FOLD-3 DOMAIN-CONTAINING PROTEIN-RELATED"/>
    <property type="match status" value="1"/>
</dbReference>
<reference evidence="3" key="1">
    <citation type="journal article" date="2017" name="Genome Biol.">
        <title>Comparative genomics reveals high biological diversity and specific adaptations in the industrially and medically important fungal genus Aspergillus.</title>
        <authorList>
            <person name="de Vries R.P."/>
            <person name="Riley R."/>
            <person name="Wiebenga A."/>
            <person name="Aguilar-Osorio G."/>
            <person name="Amillis S."/>
            <person name="Uchima C.A."/>
            <person name="Anderluh G."/>
            <person name="Asadollahi M."/>
            <person name="Askin M."/>
            <person name="Barry K."/>
            <person name="Battaglia E."/>
            <person name="Bayram O."/>
            <person name="Benocci T."/>
            <person name="Braus-Stromeyer S.A."/>
            <person name="Caldana C."/>
            <person name="Canovas D."/>
            <person name="Cerqueira G.C."/>
            <person name="Chen F."/>
            <person name="Chen W."/>
            <person name="Choi C."/>
            <person name="Clum A."/>
            <person name="Dos Santos R.A."/>
            <person name="Damasio A.R."/>
            <person name="Diallinas G."/>
            <person name="Emri T."/>
            <person name="Fekete E."/>
            <person name="Flipphi M."/>
            <person name="Freyberg S."/>
            <person name="Gallo A."/>
            <person name="Gournas C."/>
            <person name="Habgood R."/>
            <person name="Hainaut M."/>
            <person name="Harispe M.L."/>
            <person name="Henrissat B."/>
            <person name="Hilden K.S."/>
            <person name="Hope R."/>
            <person name="Hossain A."/>
            <person name="Karabika E."/>
            <person name="Karaffa L."/>
            <person name="Karanyi Z."/>
            <person name="Krasevec N."/>
            <person name="Kuo A."/>
            <person name="Kusch H."/>
            <person name="LaButti K."/>
            <person name="Lagendijk E.L."/>
            <person name="Lapidus A."/>
            <person name="Levasseur A."/>
            <person name="Lindquist E."/>
            <person name="Lipzen A."/>
            <person name="Logrieco A.F."/>
            <person name="MacCabe A."/>
            <person name="Maekelae M.R."/>
            <person name="Malavazi I."/>
            <person name="Melin P."/>
            <person name="Meyer V."/>
            <person name="Mielnichuk N."/>
            <person name="Miskei M."/>
            <person name="Molnar A.P."/>
            <person name="Mule G."/>
            <person name="Ngan C.Y."/>
            <person name="Orejas M."/>
            <person name="Orosz E."/>
            <person name="Ouedraogo J.P."/>
            <person name="Overkamp K.M."/>
            <person name="Park H.-S."/>
            <person name="Perrone G."/>
            <person name="Piumi F."/>
            <person name="Punt P.J."/>
            <person name="Ram A.F."/>
            <person name="Ramon A."/>
            <person name="Rauscher S."/>
            <person name="Record E."/>
            <person name="Riano-Pachon D.M."/>
            <person name="Robert V."/>
            <person name="Roehrig J."/>
            <person name="Ruller R."/>
            <person name="Salamov A."/>
            <person name="Salih N.S."/>
            <person name="Samson R.A."/>
            <person name="Sandor E."/>
            <person name="Sanguinetti M."/>
            <person name="Schuetze T."/>
            <person name="Sepcic K."/>
            <person name="Shelest E."/>
            <person name="Sherlock G."/>
            <person name="Sophianopoulou V."/>
            <person name="Squina F.M."/>
            <person name="Sun H."/>
            <person name="Susca A."/>
            <person name="Todd R.B."/>
            <person name="Tsang A."/>
            <person name="Unkles S.E."/>
            <person name="van de Wiele N."/>
            <person name="van Rossen-Uffink D."/>
            <person name="Oliveira J.V."/>
            <person name="Vesth T.C."/>
            <person name="Visser J."/>
            <person name="Yu J.-H."/>
            <person name="Zhou M."/>
            <person name="Andersen M.R."/>
            <person name="Archer D.B."/>
            <person name="Baker S.E."/>
            <person name="Benoit I."/>
            <person name="Brakhage A.A."/>
            <person name="Braus G.H."/>
            <person name="Fischer R."/>
            <person name="Frisvad J.C."/>
            <person name="Goldman G.H."/>
            <person name="Houbraken J."/>
            <person name="Oakley B."/>
            <person name="Pocsi I."/>
            <person name="Scazzocchio C."/>
            <person name="Seiboth B."/>
            <person name="vanKuyk P.A."/>
            <person name="Wortman J."/>
            <person name="Dyer P.S."/>
            <person name="Grigoriev I.V."/>
        </authorList>
    </citation>
    <scope>NUCLEOTIDE SEQUENCE [LARGE SCALE GENOMIC DNA]</scope>
    <source>
        <strain evidence="3">CBS 593.65</strain>
    </source>
</reference>
<dbReference type="SUPFAM" id="SSF53474">
    <property type="entry name" value="alpha/beta-Hydrolases"/>
    <property type="match status" value="1"/>
</dbReference>
<evidence type="ECO:0000313" key="3">
    <source>
        <dbReference type="Proteomes" id="UP000184356"/>
    </source>
</evidence>
<dbReference type="VEuPathDB" id="FungiDB:ASPSYDRAFT_42225"/>
<accession>A0A1L9TM60</accession>
<dbReference type="GeneID" id="63762506"/>
<dbReference type="Proteomes" id="UP000184356">
    <property type="component" value="Unassembled WGS sequence"/>
</dbReference>
<proteinExistence type="predicted"/>
<name>A0A1L9TM60_9EURO</name>
<organism evidence="2 3">
    <name type="scientific">Aspergillus sydowii CBS 593.65</name>
    <dbReference type="NCBI Taxonomy" id="1036612"/>
    <lineage>
        <taxon>Eukaryota</taxon>
        <taxon>Fungi</taxon>
        <taxon>Dikarya</taxon>
        <taxon>Ascomycota</taxon>
        <taxon>Pezizomycotina</taxon>
        <taxon>Eurotiomycetes</taxon>
        <taxon>Eurotiomycetidae</taxon>
        <taxon>Eurotiales</taxon>
        <taxon>Aspergillaceae</taxon>
        <taxon>Aspergillus</taxon>
        <taxon>Aspergillus subgen. Nidulantes</taxon>
    </lineage>
</organism>
<evidence type="ECO:0000313" key="2">
    <source>
        <dbReference type="EMBL" id="OJJ60481.1"/>
    </source>
</evidence>
<dbReference type="GO" id="GO:0016787">
    <property type="term" value="F:hydrolase activity"/>
    <property type="evidence" value="ECO:0007669"/>
    <property type="project" value="InterPro"/>
</dbReference>
<keyword evidence="3" id="KW-1185">Reference proteome</keyword>
<gene>
    <name evidence="2" type="ORF">ASPSYDRAFT_42225</name>
</gene>
<dbReference type="STRING" id="1036612.A0A1L9TM60"/>
<dbReference type="EMBL" id="KV878584">
    <property type="protein sequence ID" value="OJJ60481.1"/>
    <property type="molecule type" value="Genomic_DNA"/>
</dbReference>
<dbReference type="InterPro" id="IPR050466">
    <property type="entry name" value="Carboxylest/Gibb_receptor"/>
</dbReference>
<dbReference type="InterPro" id="IPR029058">
    <property type="entry name" value="AB_hydrolase_fold"/>
</dbReference>
<evidence type="ECO:0000259" key="1">
    <source>
        <dbReference type="Pfam" id="PF07859"/>
    </source>
</evidence>
<feature type="domain" description="Alpha/beta hydrolase fold-3" evidence="1">
    <location>
        <begin position="67"/>
        <end position="271"/>
    </location>
</feature>
<dbReference type="Pfam" id="PF07859">
    <property type="entry name" value="Abhydrolase_3"/>
    <property type="match status" value="1"/>
</dbReference>
<dbReference type="InterPro" id="IPR013094">
    <property type="entry name" value="AB_hydrolase_3"/>
</dbReference>
<sequence length="298" mass="33361">MSILRYLYLKLAAAIIRTLSRLPGRILSSPDLVRHIPSRDPRRTIKAHLYHPTPTAKDQAPKPKPVLLNFHGSGFMIPAHGSDDAFCLQISRETGSIVLDVQYRLAPEHPFPAAIEDVQDVVRWALNQPEVFDLSRVSISGFSAGANLALVATSSLFPPGTFRSVLAFYPSVAAFIDPYTLVPPETGGRPIPAFVLRLFRQAYVQSPDLSLRDPRIAPSLADPGRFPRNVLFVTAGYDTLALEAEKMAQRLGEDPERRVVHERMDKCDHAWDKLAREGTRGWEMKERAYRLAVEMLEN</sequence>
<dbReference type="RefSeq" id="XP_040704287.1">
    <property type="nucleotide sequence ID" value="XM_040846433.1"/>
</dbReference>
<protein>
    <recommendedName>
        <fullName evidence="1">Alpha/beta hydrolase fold-3 domain-containing protein</fullName>
    </recommendedName>
</protein>
<dbReference type="Gene3D" id="3.40.50.1820">
    <property type="entry name" value="alpha/beta hydrolase"/>
    <property type="match status" value="1"/>
</dbReference>
<dbReference type="PANTHER" id="PTHR23024">
    <property type="entry name" value="ARYLACETAMIDE DEACETYLASE"/>
    <property type="match status" value="1"/>
</dbReference>
<dbReference type="OrthoDB" id="408631at2759"/>
<dbReference type="AlphaFoldDB" id="A0A1L9TM60"/>